<accession>A0A819RWN8</accession>
<evidence type="ECO:0000256" key="1">
    <source>
        <dbReference type="SAM" id="MobiDB-lite"/>
    </source>
</evidence>
<dbReference type="Proteomes" id="UP000663868">
    <property type="component" value="Unassembled WGS sequence"/>
</dbReference>
<keyword evidence="2" id="KW-1133">Transmembrane helix</keyword>
<evidence type="ECO:0000313" key="3">
    <source>
        <dbReference type="EMBL" id="CAF1051176.1"/>
    </source>
</evidence>
<name>A0A819RWN8_9BILA</name>
<keyword evidence="2" id="KW-0472">Membrane</keyword>
<protein>
    <submittedName>
        <fullName evidence="4">Uncharacterized protein</fullName>
    </submittedName>
</protein>
<reference evidence="4" key="1">
    <citation type="submission" date="2021-02" db="EMBL/GenBank/DDBJ databases">
        <authorList>
            <person name="Nowell W R."/>
        </authorList>
    </citation>
    <scope>NUCLEOTIDE SEQUENCE</scope>
</reference>
<comment type="caution">
    <text evidence="4">The sequence shown here is derived from an EMBL/GenBank/DDBJ whole genome shotgun (WGS) entry which is preliminary data.</text>
</comment>
<dbReference type="Proteomes" id="UP000663860">
    <property type="component" value="Unassembled WGS sequence"/>
</dbReference>
<feature type="transmembrane region" description="Helical" evidence="2">
    <location>
        <begin position="39"/>
        <end position="58"/>
    </location>
</feature>
<dbReference type="EMBL" id="CAJOBB010003657">
    <property type="protein sequence ID" value="CAF4052006.1"/>
    <property type="molecule type" value="Genomic_DNA"/>
</dbReference>
<organism evidence="4 5">
    <name type="scientific">Adineta steineri</name>
    <dbReference type="NCBI Taxonomy" id="433720"/>
    <lineage>
        <taxon>Eukaryota</taxon>
        <taxon>Metazoa</taxon>
        <taxon>Spiralia</taxon>
        <taxon>Gnathifera</taxon>
        <taxon>Rotifera</taxon>
        <taxon>Eurotatoria</taxon>
        <taxon>Bdelloidea</taxon>
        <taxon>Adinetida</taxon>
        <taxon>Adinetidae</taxon>
        <taxon>Adineta</taxon>
    </lineage>
</organism>
<feature type="region of interest" description="Disordered" evidence="1">
    <location>
        <begin position="88"/>
        <end position="107"/>
    </location>
</feature>
<evidence type="ECO:0000313" key="4">
    <source>
        <dbReference type="EMBL" id="CAF4052006.1"/>
    </source>
</evidence>
<dbReference type="AlphaFoldDB" id="A0A819RWN8"/>
<evidence type="ECO:0000313" key="5">
    <source>
        <dbReference type="Proteomes" id="UP000663868"/>
    </source>
</evidence>
<proteinExistence type="predicted"/>
<evidence type="ECO:0000256" key="2">
    <source>
        <dbReference type="SAM" id="Phobius"/>
    </source>
</evidence>
<gene>
    <name evidence="3" type="ORF">IZO911_LOCUS20340</name>
    <name evidence="4" type="ORF">KXQ929_LOCUS31595</name>
</gene>
<keyword evidence="2" id="KW-0812">Transmembrane</keyword>
<sequence>MVNPQYSDWSSDPVSTTYRNQSSAERIVWTDDDNNNQCGIIGSLLAGIGLAIVLTFWLTPKTTAPETSIVTAPSSSSLSSLSTSISIATSSNTPSTTTSPSSSSSTAASTTTATAVYCASTCTGSFNSSANTTTCSLYCDDGGSYYCRSTSTYCAGQYYDPAGFGFCDPASSRYTGSCNTTDYCCVYDNYYPDYYCLSKVSCGFSG</sequence>
<dbReference type="EMBL" id="CAJNOE010000210">
    <property type="protein sequence ID" value="CAF1051176.1"/>
    <property type="molecule type" value="Genomic_DNA"/>
</dbReference>